<dbReference type="AlphaFoldDB" id="A0A8J7C398"/>
<accession>A0A8J7C398</accession>
<evidence type="ECO:0000313" key="3">
    <source>
        <dbReference type="Proteomes" id="UP000648239"/>
    </source>
</evidence>
<proteinExistence type="predicted"/>
<evidence type="ECO:0000313" key="2">
    <source>
        <dbReference type="EMBL" id="MBD3868986.1"/>
    </source>
</evidence>
<evidence type="ECO:0000256" key="1">
    <source>
        <dbReference type="SAM" id="SignalP"/>
    </source>
</evidence>
<protein>
    <recommendedName>
        <fullName evidence="4">DUF5666 domain-containing protein</fullName>
    </recommendedName>
</protein>
<feature type="signal peptide" evidence="1">
    <location>
        <begin position="1"/>
        <end position="25"/>
    </location>
</feature>
<gene>
    <name evidence="2" type="ORF">IFK94_12740</name>
</gene>
<reference evidence="2 3" key="1">
    <citation type="submission" date="2020-08" db="EMBL/GenBank/DDBJ databases">
        <title>Acidobacteriota in marine sediments use diverse sulfur dissimilation pathways.</title>
        <authorList>
            <person name="Wasmund K."/>
        </authorList>
    </citation>
    <scope>NUCLEOTIDE SEQUENCE [LARGE SCALE GENOMIC DNA]</scope>
    <source>
        <strain evidence="2">MAG AM4</strain>
    </source>
</reference>
<evidence type="ECO:0008006" key="4">
    <source>
        <dbReference type="Google" id="ProtNLM"/>
    </source>
</evidence>
<organism evidence="2 3">
    <name type="scientific">Candidatus Polarisedimenticola svalbardensis</name>
    <dbReference type="NCBI Taxonomy" id="2886004"/>
    <lineage>
        <taxon>Bacteria</taxon>
        <taxon>Pseudomonadati</taxon>
        <taxon>Acidobacteriota</taxon>
        <taxon>Candidatus Polarisedimenticolia</taxon>
        <taxon>Candidatus Polarisedimenticolales</taxon>
        <taxon>Candidatus Polarisedimenticolaceae</taxon>
        <taxon>Candidatus Polarisedimenticola</taxon>
    </lineage>
</organism>
<comment type="caution">
    <text evidence="2">The sequence shown here is derived from an EMBL/GenBank/DDBJ whole genome shotgun (WGS) entry which is preliminary data.</text>
</comment>
<feature type="chain" id="PRO_5035173062" description="DUF5666 domain-containing protein" evidence="1">
    <location>
        <begin position="26"/>
        <end position="110"/>
    </location>
</feature>
<name>A0A8J7C398_9BACT</name>
<keyword evidence="1" id="KW-0732">Signal</keyword>
<sequence>MKTNRKIACLALTAALALTCTMAGAGEVVRFQDGRYLKVEGHQVHGEAVKLMMANRSVLVLPLNRIDTIRSGDVVVYAAGISWTTSPQELQAVALKPRRNLPETPDRERG</sequence>
<dbReference type="EMBL" id="JACXWD010000052">
    <property type="protein sequence ID" value="MBD3868986.1"/>
    <property type="molecule type" value="Genomic_DNA"/>
</dbReference>
<dbReference type="Proteomes" id="UP000648239">
    <property type="component" value="Unassembled WGS sequence"/>
</dbReference>